<dbReference type="Pfam" id="PF07676">
    <property type="entry name" value="PD40"/>
    <property type="match status" value="1"/>
</dbReference>
<keyword evidence="4" id="KW-1185">Reference proteome</keyword>
<evidence type="ECO:0000313" key="4">
    <source>
        <dbReference type="Proteomes" id="UP000006176"/>
    </source>
</evidence>
<feature type="chain" id="PRO_5003682611" evidence="2">
    <location>
        <begin position="20"/>
        <end position="422"/>
    </location>
</feature>
<evidence type="ECO:0000313" key="3">
    <source>
        <dbReference type="EMBL" id="AFL67885.1"/>
    </source>
</evidence>
<dbReference type="NCBIfam" id="NF003124">
    <property type="entry name" value="PRK04043.1"/>
    <property type="match status" value="1"/>
</dbReference>
<dbReference type="PANTHER" id="PTHR36842:SF1">
    <property type="entry name" value="PROTEIN TOLB"/>
    <property type="match status" value="1"/>
</dbReference>
<evidence type="ECO:0000256" key="1">
    <source>
        <dbReference type="ARBA" id="ARBA00009820"/>
    </source>
</evidence>
<dbReference type="EMBL" id="CP003333">
    <property type="protein sequence ID" value="AFL67885.1"/>
    <property type="molecule type" value="Genomic_DNA"/>
</dbReference>
<proteinExistence type="inferred from homology"/>
<reference evidence="3 4" key="1">
    <citation type="submission" date="2012-06" db="EMBL/GenBank/DDBJ databases">
        <title>Complete sequence of Sulfurospirillum barnesii SES-3.</title>
        <authorList>
            <consortium name="US DOE Joint Genome Institute"/>
            <person name="Lucas S."/>
            <person name="Han J."/>
            <person name="Lapidus A."/>
            <person name="Cheng J.-F."/>
            <person name="Goodwin L."/>
            <person name="Pitluck S."/>
            <person name="Peters L."/>
            <person name="Ovchinnikova G."/>
            <person name="Lu M."/>
            <person name="Detter J.C."/>
            <person name="Han C."/>
            <person name="Tapia R."/>
            <person name="Land M."/>
            <person name="Hauser L."/>
            <person name="Kyrpides N."/>
            <person name="Ivanova N."/>
            <person name="Pagani I."/>
            <person name="Stolz J."/>
            <person name="Arkin A."/>
            <person name="Dehal P."/>
            <person name="Oremland R."/>
            <person name="Saltikov C."/>
            <person name="Basu P."/>
            <person name="Hollibaugh J."/>
            <person name="Newman D."/>
            <person name="Stolyar S."/>
            <person name="Hazen T."/>
            <person name="Woyke T."/>
        </authorList>
    </citation>
    <scope>NUCLEOTIDE SEQUENCE [LARGE SCALE GENOMIC DNA]</scope>
    <source>
        <strain evidence="4">ATCC 700032 / DSM 10660 / SES-3</strain>
    </source>
</reference>
<accession>I3XVB1</accession>
<feature type="signal peptide" evidence="2">
    <location>
        <begin position="1"/>
        <end position="19"/>
    </location>
</feature>
<dbReference type="Gene3D" id="2.120.10.30">
    <property type="entry name" value="TolB, C-terminal domain"/>
    <property type="match status" value="1"/>
</dbReference>
<name>I3XVB1_SULBS</name>
<dbReference type="RefSeq" id="WP_014768765.1">
    <property type="nucleotide sequence ID" value="NC_018002.1"/>
</dbReference>
<dbReference type="InterPro" id="IPR011659">
    <property type="entry name" value="WD40"/>
</dbReference>
<dbReference type="STRING" id="760154.Sulba_0576"/>
<dbReference type="eggNOG" id="COG0823">
    <property type="taxonomic scope" value="Bacteria"/>
</dbReference>
<dbReference type="InterPro" id="IPR011042">
    <property type="entry name" value="6-blade_b-propeller_TolB-like"/>
</dbReference>
<keyword evidence="2" id="KW-0732">Signal</keyword>
<organism evidence="3 4">
    <name type="scientific">Sulfurospirillum barnesii (strain ATCC 700032 / DSM 10660 / SES-3)</name>
    <dbReference type="NCBI Taxonomy" id="760154"/>
    <lineage>
        <taxon>Bacteria</taxon>
        <taxon>Pseudomonadati</taxon>
        <taxon>Campylobacterota</taxon>
        <taxon>Epsilonproteobacteria</taxon>
        <taxon>Campylobacterales</taxon>
        <taxon>Sulfurospirillaceae</taxon>
        <taxon>Sulfurospirillum</taxon>
    </lineage>
</organism>
<evidence type="ECO:0000256" key="2">
    <source>
        <dbReference type="SAM" id="SignalP"/>
    </source>
</evidence>
<dbReference type="Proteomes" id="UP000006176">
    <property type="component" value="Chromosome"/>
</dbReference>
<protein>
    <submittedName>
        <fullName evidence="3">Periplasmic component of the Tol biopolymer transport system</fullName>
    </submittedName>
</protein>
<gene>
    <name evidence="3" type="ordered locus">Sulba_0576</name>
</gene>
<comment type="similarity">
    <text evidence="1">Belongs to the TolB family.</text>
</comment>
<dbReference type="KEGG" id="sba:Sulba_0576"/>
<dbReference type="SUPFAM" id="SSF69304">
    <property type="entry name" value="Tricorn protease N-terminal domain"/>
    <property type="match status" value="1"/>
</dbReference>
<dbReference type="AlphaFoldDB" id="I3XVB1"/>
<dbReference type="PATRIC" id="fig|760154.4.peg.573"/>
<dbReference type="PANTHER" id="PTHR36842">
    <property type="entry name" value="PROTEIN TOLB HOMOLOG"/>
    <property type="match status" value="1"/>
</dbReference>
<dbReference type="HOGENOM" id="CLU_665280_0_0_7"/>
<sequence length="422" mass="48266">MIKKIICFLLLTLFSYANDATVEIVKKIDVLPKIAIQDASPRTSDALFRQSFFKLLVGDLRVSSHFQVLDEYLQSSYEGGPLENFLSEKRVDLILRYNLTQDFNTMSVSVKLINAKTGVSTFEKIYSLNDKQRHPFLAHKIIVDVNDQIGAPSIKWMEQSVLFARYIGTKKSEIVISDYTLSYQKIMVTGGLNIFPKWANNEQNSFYYTSYNGAEPTIYFYDLKTGARRSIISSAGMLVCSDVSKDGTKLLLTMAPKDQPDIYMYDLRSKKITKITEYNGIDVNGNFIDNDQRIAFVSDRLGNPDIFAQGIYDKSFEKLVYHGKNKNSISTYDNYIVYSSREAESEFGRNTFNLYLISTKTDYLRQLTATGENLYPRFANDPDTIMFIKQYGNQSALGIIRLNANKTYHFTLKTGKLQSIDW</sequence>